<evidence type="ECO:0000256" key="1">
    <source>
        <dbReference type="SAM" id="MobiDB-lite"/>
    </source>
</evidence>
<name>A0A7S2UEN1_9STRA</name>
<accession>A0A7S2UEN1</accession>
<evidence type="ECO:0000313" key="3">
    <source>
        <dbReference type="EMBL" id="CAD9815673.1"/>
    </source>
</evidence>
<feature type="region of interest" description="Disordered" evidence="1">
    <location>
        <begin position="1"/>
        <end position="35"/>
    </location>
</feature>
<keyword evidence="2" id="KW-0472">Membrane</keyword>
<protein>
    <submittedName>
        <fullName evidence="3">Uncharacterized protein</fullName>
    </submittedName>
</protein>
<keyword evidence="2" id="KW-0812">Transmembrane</keyword>
<dbReference type="AlphaFoldDB" id="A0A7S2UEN1"/>
<feature type="transmembrane region" description="Helical" evidence="2">
    <location>
        <begin position="56"/>
        <end position="79"/>
    </location>
</feature>
<dbReference type="EMBL" id="HBHQ01011206">
    <property type="protein sequence ID" value="CAD9815673.1"/>
    <property type="molecule type" value="Transcribed_RNA"/>
</dbReference>
<keyword evidence="2" id="KW-1133">Transmembrane helix</keyword>
<feature type="transmembrane region" description="Helical" evidence="2">
    <location>
        <begin position="115"/>
        <end position="134"/>
    </location>
</feature>
<organism evidence="3">
    <name type="scientific">Attheya septentrionalis</name>
    <dbReference type="NCBI Taxonomy" id="420275"/>
    <lineage>
        <taxon>Eukaryota</taxon>
        <taxon>Sar</taxon>
        <taxon>Stramenopiles</taxon>
        <taxon>Ochrophyta</taxon>
        <taxon>Bacillariophyta</taxon>
        <taxon>Coscinodiscophyceae</taxon>
        <taxon>Chaetocerotophycidae</taxon>
        <taxon>Chaetocerotales</taxon>
        <taxon>Attheyaceae</taxon>
        <taxon>Attheya</taxon>
    </lineage>
</organism>
<feature type="transmembrane region" description="Helical" evidence="2">
    <location>
        <begin position="85"/>
        <end position="103"/>
    </location>
</feature>
<evidence type="ECO:0000256" key="2">
    <source>
        <dbReference type="SAM" id="Phobius"/>
    </source>
</evidence>
<feature type="transmembrane region" description="Helical" evidence="2">
    <location>
        <begin position="140"/>
        <end position="159"/>
    </location>
</feature>
<sequence>MVASSMTQLRQRPSAMAADGNATDDSLKNSTPFLDESDQDSIVASLRKEAEQRHALGQWGLLWLCRVASVSCIGVALGFDTDTDHRVYSMYSAIYHLFLSVVVTSNQGEQKLVQMVAIAPALLPAILLTTAVAATSTSHTIIWSLTLVNVLTAFGVIVFRQEVASTQQALQDLDSSKYRYKSL</sequence>
<reference evidence="3" key="1">
    <citation type="submission" date="2021-01" db="EMBL/GenBank/DDBJ databases">
        <authorList>
            <person name="Corre E."/>
            <person name="Pelletier E."/>
            <person name="Niang G."/>
            <person name="Scheremetjew M."/>
            <person name="Finn R."/>
            <person name="Kale V."/>
            <person name="Holt S."/>
            <person name="Cochrane G."/>
            <person name="Meng A."/>
            <person name="Brown T."/>
            <person name="Cohen L."/>
        </authorList>
    </citation>
    <scope>NUCLEOTIDE SEQUENCE</scope>
    <source>
        <strain evidence="3">CCMP2084</strain>
    </source>
</reference>
<proteinExistence type="predicted"/>
<feature type="compositionally biased region" description="Polar residues" evidence="1">
    <location>
        <begin position="1"/>
        <end position="11"/>
    </location>
</feature>
<gene>
    <name evidence="3" type="ORF">ASEP1449_LOCUS7499</name>
</gene>